<reference evidence="1" key="1">
    <citation type="journal article" date="2020" name="bioRxiv">
        <title>Chromosome-level reference genome of the European wasp spider Argiope bruennichi: a resource for studies on range expansion and evolutionary adaptation.</title>
        <authorList>
            <person name="Sheffer M.M."/>
            <person name="Hoppe A."/>
            <person name="Krehenwinkel H."/>
            <person name="Uhl G."/>
            <person name="Kuss A.W."/>
            <person name="Jensen L."/>
            <person name="Jensen C."/>
            <person name="Gillespie R.G."/>
            <person name="Hoff K.J."/>
            <person name="Prost S."/>
        </authorList>
    </citation>
    <scope>NUCLEOTIDE SEQUENCE</scope>
</reference>
<dbReference type="EMBL" id="JABXBU010002228">
    <property type="protein sequence ID" value="KAF8770331.1"/>
    <property type="molecule type" value="Genomic_DNA"/>
</dbReference>
<gene>
    <name evidence="1" type="ORF">HNY73_017876</name>
</gene>
<name>A0A8T0EC10_ARGBR</name>
<dbReference type="Proteomes" id="UP000807504">
    <property type="component" value="Unassembled WGS sequence"/>
</dbReference>
<reference evidence="1" key="2">
    <citation type="submission" date="2020-06" db="EMBL/GenBank/DDBJ databases">
        <authorList>
            <person name="Sheffer M."/>
        </authorList>
    </citation>
    <scope>NUCLEOTIDE SEQUENCE</scope>
</reference>
<evidence type="ECO:0000313" key="2">
    <source>
        <dbReference type="Proteomes" id="UP000807504"/>
    </source>
</evidence>
<evidence type="ECO:0000313" key="1">
    <source>
        <dbReference type="EMBL" id="KAF8770331.1"/>
    </source>
</evidence>
<dbReference type="AlphaFoldDB" id="A0A8T0EC10"/>
<organism evidence="1 2">
    <name type="scientific">Argiope bruennichi</name>
    <name type="common">Wasp spider</name>
    <name type="synonym">Aranea bruennichi</name>
    <dbReference type="NCBI Taxonomy" id="94029"/>
    <lineage>
        <taxon>Eukaryota</taxon>
        <taxon>Metazoa</taxon>
        <taxon>Ecdysozoa</taxon>
        <taxon>Arthropoda</taxon>
        <taxon>Chelicerata</taxon>
        <taxon>Arachnida</taxon>
        <taxon>Araneae</taxon>
        <taxon>Araneomorphae</taxon>
        <taxon>Entelegynae</taxon>
        <taxon>Araneoidea</taxon>
        <taxon>Araneidae</taxon>
        <taxon>Argiope</taxon>
    </lineage>
</organism>
<protein>
    <submittedName>
        <fullName evidence="1">Uncharacterized protein</fullName>
    </submittedName>
</protein>
<comment type="caution">
    <text evidence="1">The sequence shown here is derived from an EMBL/GenBank/DDBJ whole genome shotgun (WGS) entry which is preliminary data.</text>
</comment>
<keyword evidence="2" id="KW-1185">Reference proteome</keyword>
<sequence>MSRADEHTGPTVQSARSRHGDYGLCSFRHLFLGPMSDVISTAWEHHGWVDESNHGGVEWFGAFLEWDRNKQLHGNRLVMVSGPWSLEIDENMQ</sequence>
<accession>A0A8T0EC10</accession>
<proteinExistence type="predicted"/>